<evidence type="ECO:0000313" key="2">
    <source>
        <dbReference type="Proteomes" id="UP000076842"/>
    </source>
</evidence>
<sequence>MPDRTAIPWTPDPVPSDHFMVQKILHALQRPPPNVKLPVLNPEAEPTLTGTLVKTFPPGFPEKLRSAARANRCSIFSAVFAANYLTLLHLLPPKSTPTGELFVHIYPAGADLRSKHLRGGAEAQNDRRNWKIGLTLSGNVIGAYRMERFLGSTTPLEDVWTLAREVQAQVLEQQPYQASASRWVPSIIAAMLAKYSNDYVPESPEYRSVNVSSLGVLDGNLSKSFGPSPNPAFTISSPIISSVGPTLTSDGVGVLLVPYTWDGVFRLSLSYAVAYMGTGEEQATAEKEGKVTLRRYVEELTKLLEQLAGASV</sequence>
<accession>A0A165F5Q0</accession>
<evidence type="ECO:0008006" key="3">
    <source>
        <dbReference type="Google" id="ProtNLM"/>
    </source>
</evidence>
<protein>
    <recommendedName>
        <fullName evidence="3">CoA-dependent acyltransferase</fullName>
    </recommendedName>
</protein>
<dbReference type="Gene3D" id="3.30.559.30">
    <property type="entry name" value="Nonribosomal peptide synthetase, condensation domain"/>
    <property type="match status" value="1"/>
</dbReference>
<reference evidence="1 2" key="1">
    <citation type="journal article" date="2016" name="Mol. Biol. Evol.">
        <title>Comparative Genomics of Early-Diverging Mushroom-Forming Fungi Provides Insights into the Origins of Lignocellulose Decay Capabilities.</title>
        <authorList>
            <person name="Nagy L.G."/>
            <person name="Riley R."/>
            <person name="Tritt A."/>
            <person name="Adam C."/>
            <person name="Daum C."/>
            <person name="Floudas D."/>
            <person name="Sun H."/>
            <person name="Yadav J.S."/>
            <person name="Pangilinan J."/>
            <person name="Larsson K.H."/>
            <person name="Matsuura K."/>
            <person name="Barry K."/>
            <person name="Labutti K."/>
            <person name="Kuo R."/>
            <person name="Ohm R.A."/>
            <person name="Bhattacharya S.S."/>
            <person name="Shirouzu T."/>
            <person name="Yoshinaga Y."/>
            <person name="Martin F.M."/>
            <person name="Grigoriev I.V."/>
            <person name="Hibbett D.S."/>
        </authorList>
    </citation>
    <scope>NUCLEOTIDE SEQUENCE [LARGE SCALE GENOMIC DNA]</scope>
    <source>
        <strain evidence="1 2">HHB12733</strain>
    </source>
</reference>
<dbReference type="EMBL" id="KV423981">
    <property type="protein sequence ID" value="KZT56244.1"/>
    <property type="molecule type" value="Genomic_DNA"/>
</dbReference>
<name>A0A165F5Q0_9BASI</name>
<proteinExistence type="predicted"/>
<keyword evidence="2" id="KW-1185">Reference proteome</keyword>
<evidence type="ECO:0000313" key="1">
    <source>
        <dbReference type="EMBL" id="KZT56244.1"/>
    </source>
</evidence>
<dbReference type="Proteomes" id="UP000076842">
    <property type="component" value="Unassembled WGS sequence"/>
</dbReference>
<organism evidence="1 2">
    <name type="scientific">Calocera cornea HHB12733</name>
    <dbReference type="NCBI Taxonomy" id="1353952"/>
    <lineage>
        <taxon>Eukaryota</taxon>
        <taxon>Fungi</taxon>
        <taxon>Dikarya</taxon>
        <taxon>Basidiomycota</taxon>
        <taxon>Agaricomycotina</taxon>
        <taxon>Dacrymycetes</taxon>
        <taxon>Dacrymycetales</taxon>
        <taxon>Dacrymycetaceae</taxon>
        <taxon>Calocera</taxon>
    </lineage>
</organism>
<dbReference type="AlphaFoldDB" id="A0A165F5Q0"/>
<dbReference type="SUPFAM" id="SSF52777">
    <property type="entry name" value="CoA-dependent acyltransferases"/>
    <property type="match status" value="1"/>
</dbReference>
<gene>
    <name evidence="1" type="ORF">CALCODRAFT_556036</name>
</gene>
<dbReference type="InParanoid" id="A0A165F5Q0"/>
<dbReference type="OrthoDB" id="3235423at2759"/>